<proteinExistence type="predicted"/>
<dbReference type="SUPFAM" id="SSF51621">
    <property type="entry name" value="Phosphoenolpyruvate/pyruvate domain"/>
    <property type="match status" value="1"/>
</dbReference>
<dbReference type="PIRSF" id="PIRSF015582">
    <property type="entry name" value="Cit_lyase_B"/>
    <property type="match status" value="1"/>
</dbReference>
<dbReference type="InterPro" id="IPR040442">
    <property type="entry name" value="Pyrv_kinase-like_dom_sf"/>
</dbReference>
<keyword evidence="8" id="KW-1185">Reference proteome</keyword>
<dbReference type="GO" id="GO:0000287">
    <property type="term" value="F:magnesium ion binding"/>
    <property type="evidence" value="ECO:0007669"/>
    <property type="project" value="TreeGrafter"/>
</dbReference>
<feature type="domain" description="HpcH/HpaI aldolase/citrate lyase" evidence="6">
    <location>
        <begin position="6"/>
        <end position="211"/>
    </location>
</feature>
<feature type="binding site" evidence="4">
    <location>
        <position position="65"/>
    </location>
    <ligand>
        <name>substrate</name>
    </ligand>
</feature>
<name>A0A1N7RJY6_9BURK</name>
<sequence>MEAATSYLFVPGERAERFDKALASGADRVILDLEDAVLPEAKSLARDTLHNWLEQHGADSRVLVRVNGVETPWHDDDLRLAALPGVAGIMLPKAERASDLAHIRARLRESQALYALIETVDAVVRLREIAAVAGLTRLAFGSFDFCSDAGIGDDRAALDPVRTQLVIESRHARLPAPVDGVTLALADDAALAEDVRHARMFGMGAKLCIHPRQVGAVKRGFLPTDAECAWARRVLAAIAQGGAGAIAVDGKLVDRPVVERAKMIIARAA</sequence>
<gene>
    <name evidence="7" type="ORF">BN2476_10056</name>
</gene>
<evidence type="ECO:0000256" key="2">
    <source>
        <dbReference type="ARBA" id="ARBA00022723"/>
    </source>
</evidence>
<dbReference type="RefSeq" id="WP_087732157.1">
    <property type="nucleotide sequence ID" value="NZ_CYGY02000001.1"/>
</dbReference>
<feature type="binding site" evidence="5">
    <location>
        <position position="144"/>
    </location>
    <ligand>
        <name>Mg(2+)</name>
        <dbReference type="ChEBI" id="CHEBI:18420"/>
    </ligand>
</feature>
<evidence type="ECO:0000256" key="3">
    <source>
        <dbReference type="ARBA" id="ARBA00022842"/>
    </source>
</evidence>
<dbReference type="Gene3D" id="3.20.20.60">
    <property type="entry name" value="Phosphoenolpyruvate-binding domains"/>
    <property type="match status" value="1"/>
</dbReference>
<evidence type="ECO:0000313" key="7">
    <source>
        <dbReference type="EMBL" id="SIT35017.1"/>
    </source>
</evidence>
<feature type="binding site" evidence="4">
    <location>
        <position position="118"/>
    </location>
    <ligand>
        <name>substrate</name>
    </ligand>
</feature>
<dbReference type="PANTHER" id="PTHR32308">
    <property type="entry name" value="LYASE BETA SUBUNIT, PUTATIVE (AFU_ORTHOLOGUE AFUA_4G13030)-RELATED"/>
    <property type="match status" value="1"/>
</dbReference>
<dbReference type="GO" id="GO:0003824">
    <property type="term" value="F:catalytic activity"/>
    <property type="evidence" value="ECO:0007669"/>
    <property type="project" value="InterPro"/>
</dbReference>
<organism evidence="7 8">
    <name type="scientific">Paraburkholderia piptadeniae</name>
    <dbReference type="NCBI Taxonomy" id="1701573"/>
    <lineage>
        <taxon>Bacteria</taxon>
        <taxon>Pseudomonadati</taxon>
        <taxon>Pseudomonadota</taxon>
        <taxon>Betaproteobacteria</taxon>
        <taxon>Burkholderiales</taxon>
        <taxon>Burkholderiaceae</taxon>
        <taxon>Paraburkholderia</taxon>
    </lineage>
</organism>
<dbReference type="AlphaFoldDB" id="A0A1N7RJY6"/>
<evidence type="ECO:0000259" key="6">
    <source>
        <dbReference type="Pfam" id="PF03328"/>
    </source>
</evidence>
<dbReference type="OrthoDB" id="348111at2"/>
<accession>A0A1N7RJY6</accession>
<dbReference type="GO" id="GO:0006107">
    <property type="term" value="P:oxaloacetate metabolic process"/>
    <property type="evidence" value="ECO:0007669"/>
    <property type="project" value="TreeGrafter"/>
</dbReference>
<comment type="caution">
    <text evidence="7">The sequence shown here is derived from an EMBL/GenBank/DDBJ whole genome shotgun (WGS) entry which is preliminary data.</text>
</comment>
<dbReference type="Proteomes" id="UP000195569">
    <property type="component" value="Unassembled WGS sequence"/>
</dbReference>
<dbReference type="InterPro" id="IPR005000">
    <property type="entry name" value="Aldolase/citrate-lyase_domain"/>
</dbReference>
<protein>
    <submittedName>
        <fullName evidence="7">Aldolase</fullName>
    </submittedName>
</protein>
<dbReference type="InterPro" id="IPR015813">
    <property type="entry name" value="Pyrv/PenolPyrv_kinase-like_dom"/>
</dbReference>
<feature type="binding site" evidence="5">
    <location>
        <position position="118"/>
    </location>
    <ligand>
        <name>Mg(2+)</name>
        <dbReference type="ChEBI" id="CHEBI:18420"/>
    </ligand>
</feature>
<dbReference type="InterPro" id="IPR011206">
    <property type="entry name" value="Citrate_lyase_beta/mcl1/mcl2"/>
</dbReference>
<keyword evidence="2 5" id="KW-0479">Metal-binding</keyword>
<dbReference type="PANTHER" id="PTHR32308:SF10">
    <property type="entry name" value="CITRATE LYASE SUBUNIT BETA"/>
    <property type="match status" value="1"/>
</dbReference>
<evidence type="ECO:0000313" key="8">
    <source>
        <dbReference type="Proteomes" id="UP000195569"/>
    </source>
</evidence>
<keyword evidence="3 5" id="KW-0460">Magnesium</keyword>
<evidence type="ECO:0000256" key="4">
    <source>
        <dbReference type="PIRSR" id="PIRSR015582-1"/>
    </source>
</evidence>
<dbReference type="Pfam" id="PF03328">
    <property type="entry name" value="HpcH_HpaI"/>
    <property type="match status" value="1"/>
</dbReference>
<comment type="cofactor">
    <cofactor evidence="1">
        <name>Mg(2+)</name>
        <dbReference type="ChEBI" id="CHEBI:18420"/>
    </cofactor>
</comment>
<evidence type="ECO:0000256" key="5">
    <source>
        <dbReference type="PIRSR" id="PIRSR015582-2"/>
    </source>
</evidence>
<reference evidence="7" key="1">
    <citation type="submission" date="2016-12" db="EMBL/GenBank/DDBJ databases">
        <authorList>
            <person name="Moulin L."/>
        </authorList>
    </citation>
    <scope>NUCLEOTIDE SEQUENCE [LARGE SCALE GENOMIC DNA]</scope>
    <source>
        <strain evidence="7">STM 7183</strain>
    </source>
</reference>
<dbReference type="EMBL" id="CYGY02000001">
    <property type="protein sequence ID" value="SIT35017.1"/>
    <property type="molecule type" value="Genomic_DNA"/>
</dbReference>
<evidence type="ECO:0000256" key="1">
    <source>
        <dbReference type="ARBA" id="ARBA00001946"/>
    </source>
</evidence>